<evidence type="ECO:0000259" key="5">
    <source>
        <dbReference type="Pfam" id="PF06441"/>
    </source>
</evidence>
<evidence type="ECO:0000256" key="4">
    <source>
        <dbReference type="PIRSR" id="PIRSR001112-1"/>
    </source>
</evidence>
<dbReference type="RefSeq" id="WP_081190421.1">
    <property type="nucleotide sequence ID" value="NZ_MWIH01000002.1"/>
</dbReference>
<dbReference type="STRING" id="1962155.B1813_02930"/>
<gene>
    <name evidence="6" type="ORF">B1813_02930</name>
</gene>
<accession>A0A1V9ADC5</accession>
<feature type="active site" description="Proton acceptor" evidence="4">
    <location>
        <position position="339"/>
    </location>
</feature>
<dbReference type="PANTHER" id="PTHR21661">
    <property type="entry name" value="EPOXIDE HYDROLASE 1-RELATED"/>
    <property type="match status" value="1"/>
</dbReference>
<keyword evidence="3 6" id="KW-0378">Hydrolase</keyword>
<evidence type="ECO:0000256" key="1">
    <source>
        <dbReference type="ARBA" id="ARBA00010088"/>
    </source>
</evidence>
<reference evidence="6 7" key="1">
    <citation type="submission" date="2017-02" db="EMBL/GenBank/DDBJ databases">
        <title>Draft genome of Saccharomonospora sp. 154.</title>
        <authorList>
            <person name="Alonso-Carmona G.S."/>
            <person name="De La Haba R."/>
            <person name="Vera-Gargallo B."/>
            <person name="Sandoval-Trujillo A.H."/>
            <person name="Ramirez-Duran N."/>
            <person name="Ventosa A."/>
        </authorList>
    </citation>
    <scope>NUCLEOTIDE SEQUENCE [LARGE SCALE GENOMIC DNA]</scope>
    <source>
        <strain evidence="6 7">LRS4.154</strain>
    </source>
</reference>
<keyword evidence="2" id="KW-0058">Aromatic hydrocarbons catabolism</keyword>
<dbReference type="PIRSF" id="PIRSF001112">
    <property type="entry name" value="Epoxide_hydrolase"/>
    <property type="match status" value="1"/>
</dbReference>
<proteinExistence type="inferred from homology"/>
<evidence type="ECO:0000256" key="2">
    <source>
        <dbReference type="ARBA" id="ARBA00022797"/>
    </source>
</evidence>
<name>A0A1V9ADC5_SACPI</name>
<feature type="active site" description="Nucleophile" evidence="4">
    <location>
        <position position="166"/>
    </location>
</feature>
<dbReference type="InterPro" id="IPR016292">
    <property type="entry name" value="Epoxide_hydrolase"/>
</dbReference>
<comment type="similarity">
    <text evidence="1">Belongs to the peptidase S33 family.</text>
</comment>
<organism evidence="6 7">
    <name type="scientific">Saccharomonospora piscinae</name>
    <dbReference type="NCBI Taxonomy" id="687388"/>
    <lineage>
        <taxon>Bacteria</taxon>
        <taxon>Bacillati</taxon>
        <taxon>Actinomycetota</taxon>
        <taxon>Actinomycetes</taxon>
        <taxon>Pseudonocardiales</taxon>
        <taxon>Pseudonocardiaceae</taxon>
        <taxon>Saccharomonospora</taxon>
    </lineage>
</organism>
<feature type="active site" description="Proton donor" evidence="4">
    <location>
        <position position="289"/>
    </location>
</feature>
<feature type="domain" description="Epoxide hydrolase N-terminal" evidence="5">
    <location>
        <begin position="3"/>
        <end position="107"/>
    </location>
</feature>
<evidence type="ECO:0000256" key="3">
    <source>
        <dbReference type="ARBA" id="ARBA00022801"/>
    </source>
</evidence>
<dbReference type="InterPro" id="IPR029058">
    <property type="entry name" value="AB_hydrolase_fold"/>
</dbReference>
<keyword evidence="7" id="KW-1185">Reference proteome</keyword>
<dbReference type="GO" id="GO:0097176">
    <property type="term" value="P:epoxide metabolic process"/>
    <property type="evidence" value="ECO:0007669"/>
    <property type="project" value="TreeGrafter"/>
</dbReference>
<dbReference type="SUPFAM" id="SSF53474">
    <property type="entry name" value="alpha/beta-Hydrolases"/>
    <property type="match status" value="1"/>
</dbReference>
<dbReference type="PRINTS" id="PR00412">
    <property type="entry name" value="EPOXHYDRLASE"/>
</dbReference>
<dbReference type="Proteomes" id="UP000192591">
    <property type="component" value="Unassembled WGS sequence"/>
</dbReference>
<evidence type="ECO:0000313" key="6">
    <source>
        <dbReference type="EMBL" id="OQO95028.1"/>
    </source>
</evidence>
<dbReference type="GO" id="GO:0004301">
    <property type="term" value="F:epoxide hydrolase activity"/>
    <property type="evidence" value="ECO:0007669"/>
    <property type="project" value="TreeGrafter"/>
</dbReference>
<dbReference type="AlphaFoldDB" id="A0A1V9ADC5"/>
<comment type="caution">
    <text evidence="6">The sequence shown here is derived from an EMBL/GenBank/DDBJ whole genome shotgun (WGS) entry which is preliminary data.</text>
</comment>
<sequence length="361" mass="40040">MLEPFRVHVPDSVLTDLDARLAATRWPDELPGAGRDYGIPLARVRSLAQYWRGSYDWRAQEAQLNEIPQYLAEIDGQRVHFWHVRSPRTDALPLLLTHGWPGSVVEFLDVLPLLTERFHVVVPAIPGFGFSGPTRRRGWDTRRVARAWVELMHGLGYRRYGVQGGDWGAAISRLVAELAPDDVVGVHLNYLPTPATEAQLRTLPEPDRARAEHTSGFVTRRPASQLVHAQQPQTLAYALTDSPTGLLAWLAEPFDGWTDPDSAVPDDRLLTNVMLYWATGTTSSSARLYKESAGVAPPPSCPVPLGVAVFAHDLNLPARSLAEQRFDVVHWAEHDEGGHFAAMEVPALFARDVTAFFDAVT</sequence>
<dbReference type="InterPro" id="IPR010497">
    <property type="entry name" value="Epoxide_hydro_N"/>
</dbReference>
<dbReference type="Pfam" id="PF06441">
    <property type="entry name" value="EHN"/>
    <property type="match status" value="1"/>
</dbReference>
<dbReference type="InterPro" id="IPR000639">
    <property type="entry name" value="Epox_hydrolase-like"/>
</dbReference>
<evidence type="ECO:0000313" key="7">
    <source>
        <dbReference type="Proteomes" id="UP000192591"/>
    </source>
</evidence>
<dbReference type="Gene3D" id="3.40.50.1820">
    <property type="entry name" value="alpha/beta hydrolase"/>
    <property type="match status" value="1"/>
</dbReference>
<dbReference type="EMBL" id="MWIH01000002">
    <property type="protein sequence ID" value="OQO95028.1"/>
    <property type="molecule type" value="Genomic_DNA"/>
</dbReference>
<dbReference type="PANTHER" id="PTHR21661:SF35">
    <property type="entry name" value="EPOXIDE HYDROLASE"/>
    <property type="match status" value="1"/>
</dbReference>
<protein>
    <submittedName>
        <fullName evidence="6">Epoxide hydrolase</fullName>
    </submittedName>
</protein>